<evidence type="ECO:0000256" key="1">
    <source>
        <dbReference type="SAM" id="MobiDB-lite"/>
    </source>
</evidence>
<dbReference type="EMBL" id="JAQQCF010000018">
    <property type="protein sequence ID" value="MFM0639038.1"/>
    <property type="molecule type" value="Genomic_DNA"/>
</dbReference>
<accession>A0ABW9DVI1</accession>
<feature type="region of interest" description="Disordered" evidence="1">
    <location>
        <begin position="1"/>
        <end position="41"/>
    </location>
</feature>
<evidence type="ECO:0000313" key="3">
    <source>
        <dbReference type="Proteomes" id="UP001629432"/>
    </source>
</evidence>
<reference evidence="2 3" key="1">
    <citation type="journal article" date="2024" name="Chem. Sci.">
        <title>Discovery of megapolipeptins by genome mining of a Burkholderiales bacteria collection.</title>
        <authorList>
            <person name="Paulo B.S."/>
            <person name="Recchia M.J.J."/>
            <person name="Lee S."/>
            <person name="Fergusson C.H."/>
            <person name="Romanowski S.B."/>
            <person name="Hernandez A."/>
            <person name="Krull N."/>
            <person name="Liu D.Y."/>
            <person name="Cavanagh H."/>
            <person name="Bos A."/>
            <person name="Gray C.A."/>
            <person name="Murphy B.T."/>
            <person name="Linington R.G."/>
            <person name="Eustaquio A.S."/>
        </authorList>
    </citation>
    <scope>NUCLEOTIDE SEQUENCE [LARGE SCALE GENOMIC DNA]</scope>
    <source>
        <strain evidence="2 3">RL17-338-BIC-A</strain>
    </source>
</reference>
<proteinExistence type="predicted"/>
<dbReference type="Proteomes" id="UP001629432">
    <property type="component" value="Unassembled WGS sequence"/>
</dbReference>
<organism evidence="2 3">
    <name type="scientific">Paraburkholderia metrosideri</name>
    <dbReference type="NCBI Taxonomy" id="580937"/>
    <lineage>
        <taxon>Bacteria</taxon>
        <taxon>Pseudomonadati</taxon>
        <taxon>Pseudomonadota</taxon>
        <taxon>Betaproteobacteria</taxon>
        <taxon>Burkholderiales</taxon>
        <taxon>Burkholderiaceae</taxon>
        <taxon>Paraburkholderia</taxon>
    </lineage>
</organism>
<evidence type="ECO:0000313" key="2">
    <source>
        <dbReference type="EMBL" id="MFM0639038.1"/>
    </source>
</evidence>
<protein>
    <submittedName>
        <fullName evidence="2">Uncharacterized protein</fullName>
    </submittedName>
</protein>
<name>A0ABW9DVI1_9BURK</name>
<comment type="caution">
    <text evidence="2">The sequence shown here is derived from an EMBL/GenBank/DDBJ whole genome shotgun (WGS) entry which is preliminary data.</text>
</comment>
<dbReference type="RefSeq" id="WP_408337923.1">
    <property type="nucleotide sequence ID" value="NZ_JAQQCF010000018.1"/>
</dbReference>
<gene>
    <name evidence="2" type="ORF">PQQ63_20320</name>
</gene>
<keyword evidence="3" id="KW-1185">Reference proteome</keyword>
<sequence length="152" mass="15698">MRQLGPPLSGDWGAASAMPPLPGGNVNLGPSAENIDRQRQADEIARSAVFFRNRSGAGKPDAASASAGTAQTANATAGAFNRMGAGPASTAARPNDPTAIQNRQDQKEAFMAKGADAATSNKGSLQARLVSRQILTATPRCTRRPTARRSTP</sequence>